<sequence>MGPRKFGQKKSANAVPSSRIAQAVAPQAAPTSDRIAQAVSSKHATPRALRGTAYREASVVFESGYSLRCIVLDYSKTGVRLRFPTNEVLPPRVIVKAGAVGVSGPARVVWQHNSEVGLELL</sequence>
<accession>A0A062UGA6</accession>
<keyword evidence="3" id="KW-1185">Reference proteome</keyword>
<dbReference type="eggNOG" id="ENOG50319C3">
    <property type="taxonomic scope" value="Bacteria"/>
</dbReference>
<dbReference type="PATRIC" id="fig|1280947.3.peg.2615"/>
<evidence type="ECO:0008006" key="4">
    <source>
        <dbReference type="Google" id="ProtNLM"/>
    </source>
</evidence>
<proteinExistence type="predicted"/>
<evidence type="ECO:0000256" key="1">
    <source>
        <dbReference type="SAM" id="MobiDB-lite"/>
    </source>
</evidence>
<organism evidence="2 3">
    <name type="scientific">Hyphomonas chukchiensis</name>
    <dbReference type="NCBI Taxonomy" id="1280947"/>
    <lineage>
        <taxon>Bacteria</taxon>
        <taxon>Pseudomonadati</taxon>
        <taxon>Pseudomonadota</taxon>
        <taxon>Alphaproteobacteria</taxon>
        <taxon>Hyphomonadales</taxon>
        <taxon>Hyphomonadaceae</taxon>
        <taxon>Hyphomonas</taxon>
    </lineage>
</organism>
<reference evidence="2 3" key="1">
    <citation type="journal article" date="2014" name="Antonie Van Leeuwenhoek">
        <title>Hyphomonas beringensis sp. nov. and Hyphomonas chukchiensis sp. nov., isolated from surface seawater of the Bering Sea and Chukchi Sea.</title>
        <authorList>
            <person name="Li C."/>
            <person name="Lai Q."/>
            <person name="Li G."/>
            <person name="Dong C."/>
            <person name="Wang J."/>
            <person name="Liao Y."/>
            <person name="Shao Z."/>
        </authorList>
    </citation>
    <scope>NUCLEOTIDE SEQUENCE [LARGE SCALE GENOMIC DNA]</scope>
    <source>
        <strain evidence="2 3">BH-BN04-4</strain>
    </source>
</reference>
<dbReference type="STRING" id="1280947.HY30_06290"/>
<evidence type="ECO:0000313" key="2">
    <source>
        <dbReference type="EMBL" id="KCZ56723.1"/>
    </source>
</evidence>
<dbReference type="EMBL" id="AWFG01000041">
    <property type="protein sequence ID" value="KCZ56723.1"/>
    <property type="molecule type" value="Genomic_DNA"/>
</dbReference>
<name>A0A062UGA6_9PROT</name>
<gene>
    <name evidence="2" type="ORF">HY30_06290</name>
</gene>
<feature type="compositionally biased region" description="Polar residues" evidence="1">
    <location>
        <begin position="10"/>
        <end position="20"/>
    </location>
</feature>
<evidence type="ECO:0000313" key="3">
    <source>
        <dbReference type="Proteomes" id="UP000027190"/>
    </source>
</evidence>
<dbReference type="AlphaFoldDB" id="A0A062UGA6"/>
<dbReference type="SUPFAM" id="SSF141371">
    <property type="entry name" value="PilZ domain-like"/>
    <property type="match status" value="1"/>
</dbReference>
<comment type="caution">
    <text evidence="2">The sequence shown here is derived from an EMBL/GenBank/DDBJ whole genome shotgun (WGS) entry which is preliminary data.</text>
</comment>
<protein>
    <recommendedName>
        <fullName evidence="4">PilZ domain-containing protein</fullName>
    </recommendedName>
</protein>
<dbReference type="Proteomes" id="UP000027190">
    <property type="component" value="Unassembled WGS sequence"/>
</dbReference>
<feature type="region of interest" description="Disordered" evidence="1">
    <location>
        <begin position="1"/>
        <end position="47"/>
    </location>
</feature>